<feature type="transmembrane region" description="Helical" evidence="1">
    <location>
        <begin position="107"/>
        <end position="128"/>
    </location>
</feature>
<gene>
    <name evidence="2" type="ORF">XBKQ1_1820001</name>
</gene>
<keyword evidence="3" id="KW-1185">Reference proteome</keyword>
<dbReference type="AlphaFoldDB" id="A0A077PE94"/>
<dbReference type="Proteomes" id="UP000028500">
    <property type="component" value="Unassembled WGS sequence"/>
</dbReference>
<dbReference type="HOGENOM" id="CLU_1660044_0_0_6"/>
<protein>
    <submittedName>
        <fullName evidence="2">Drug resistance transporter, Bcr/CflA subfamily</fullName>
    </submittedName>
</protein>
<organism evidence="2 3">
    <name type="scientific">Xenorhabdus bovienii str. kraussei Quebec</name>
    <dbReference type="NCBI Taxonomy" id="1398203"/>
    <lineage>
        <taxon>Bacteria</taxon>
        <taxon>Pseudomonadati</taxon>
        <taxon>Pseudomonadota</taxon>
        <taxon>Gammaproteobacteria</taxon>
        <taxon>Enterobacterales</taxon>
        <taxon>Morganellaceae</taxon>
        <taxon>Xenorhabdus</taxon>
    </lineage>
</organism>
<keyword evidence="1" id="KW-0472">Membrane</keyword>
<keyword evidence="1" id="KW-1133">Transmembrane helix</keyword>
<dbReference type="RefSeq" id="WP_155271222.1">
    <property type="nucleotide sequence ID" value="NZ_CAWLZI010000171.1"/>
</dbReference>
<feature type="transmembrane region" description="Helical" evidence="1">
    <location>
        <begin position="77"/>
        <end position="95"/>
    </location>
</feature>
<name>A0A077PE94_XENBV</name>
<sequence>MLVSRAGFSQMEFSIAFATVALVMIVVARFAKFFVSHWGIPGSFVRGLFVMMAGAIALAACATFPKPSFMTFVMPMWLIAVGMVLVVSVTANGALRDFGDATGTAVALYYSIQSLIVSGLGTLMTLVFDGDTAWPLVAYCFGMSAVSFIAFMVLKQKTR</sequence>
<feature type="transmembrane region" description="Helical" evidence="1">
    <location>
        <begin position="13"/>
        <end position="31"/>
    </location>
</feature>
<evidence type="ECO:0000313" key="3">
    <source>
        <dbReference type="Proteomes" id="UP000028500"/>
    </source>
</evidence>
<proteinExistence type="predicted"/>
<feature type="transmembrane region" description="Helical" evidence="1">
    <location>
        <begin position="134"/>
        <end position="154"/>
    </location>
</feature>
<dbReference type="InterPro" id="IPR036259">
    <property type="entry name" value="MFS_trans_sf"/>
</dbReference>
<evidence type="ECO:0000313" key="2">
    <source>
        <dbReference type="EMBL" id="CDH19001.1"/>
    </source>
</evidence>
<accession>A0A077PE94</accession>
<dbReference type="Gene3D" id="1.20.1720.10">
    <property type="entry name" value="Multidrug resistance protein D"/>
    <property type="match status" value="1"/>
</dbReference>
<reference evidence="2" key="1">
    <citation type="submission" date="2013-07" db="EMBL/GenBank/DDBJ databases">
        <title>Sub-species coevolution in mutualistic symbiosis.</title>
        <authorList>
            <person name="Murfin K."/>
            <person name="Klassen J."/>
            <person name="Lee M."/>
            <person name="Forst S."/>
            <person name="Stock P."/>
            <person name="Goodrich-Blair H."/>
        </authorList>
    </citation>
    <scope>NUCLEOTIDE SEQUENCE [LARGE SCALE GENOMIC DNA]</scope>
    <source>
        <strain evidence="2">Kraussei Quebec</strain>
    </source>
</reference>
<dbReference type="SUPFAM" id="SSF103473">
    <property type="entry name" value="MFS general substrate transporter"/>
    <property type="match status" value="1"/>
</dbReference>
<evidence type="ECO:0000256" key="1">
    <source>
        <dbReference type="SAM" id="Phobius"/>
    </source>
</evidence>
<dbReference type="EMBL" id="CBSY010000093">
    <property type="protein sequence ID" value="CDH19001.1"/>
    <property type="molecule type" value="Genomic_DNA"/>
</dbReference>
<keyword evidence="1" id="KW-0812">Transmembrane</keyword>
<feature type="transmembrane region" description="Helical" evidence="1">
    <location>
        <begin position="43"/>
        <end position="65"/>
    </location>
</feature>
<dbReference type="OrthoDB" id="9814303at2"/>
<comment type="caution">
    <text evidence="2">The sequence shown here is derived from an EMBL/GenBank/DDBJ whole genome shotgun (WGS) entry which is preliminary data.</text>
</comment>